<protein>
    <submittedName>
        <fullName evidence="2">Uncharacterized protein</fullName>
    </submittedName>
</protein>
<sequence>MTSTGTKAQTPTEDETTTLSSTVTTTATTTTTVNSSTSSSTTLMHTWGTGGVGTIGTASFTMHSSANGSCTYSLPTVSPSHPLTTIVSSSASAGGRGQGGGGKGNQRGVKGGFYCVVMAVACGFSLMV</sequence>
<feature type="compositionally biased region" description="Gly residues" evidence="1">
    <location>
        <begin position="94"/>
        <end position="105"/>
    </location>
</feature>
<dbReference type="AlphaFoldDB" id="A0AAN6TYR0"/>
<feature type="region of interest" description="Disordered" evidence="1">
    <location>
        <begin position="1"/>
        <end position="46"/>
    </location>
</feature>
<feature type="region of interest" description="Disordered" evidence="1">
    <location>
        <begin position="83"/>
        <end position="105"/>
    </location>
</feature>
<evidence type="ECO:0000256" key="1">
    <source>
        <dbReference type="SAM" id="MobiDB-lite"/>
    </source>
</evidence>
<keyword evidence="3" id="KW-1185">Reference proteome</keyword>
<name>A0AAN6TYR0_9PEZI</name>
<reference evidence="2" key="2">
    <citation type="submission" date="2023-05" db="EMBL/GenBank/DDBJ databases">
        <authorList>
            <consortium name="Lawrence Berkeley National Laboratory"/>
            <person name="Steindorff A."/>
            <person name="Hensen N."/>
            <person name="Bonometti L."/>
            <person name="Westerberg I."/>
            <person name="Brannstrom I.O."/>
            <person name="Guillou S."/>
            <person name="Cros-Aarteil S."/>
            <person name="Calhoun S."/>
            <person name="Haridas S."/>
            <person name="Kuo A."/>
            <person name="Mondo S."/>
            <person name="Pangilinan J."/>
            <person name="Riley R."/>
            <person name="Labutti K."/>
            <person name="Andreopoulos B."/>
            <person name="Lipzen A."/>
            <person name="Chen C."/>
            <person name="Yanf M."/>
            <person name="Daum C."/>
            <person name="Ng V."/>
            <person name="Clum A."/>
            <person name="Ohm R."/>
            <person name="Martin F."/>
            <person name="Silar P."/>
            <person name="Natvig D."/>
            <person name="Lalanne C."/>
            <person name="Gautier V."/>
            <person name="Ament-Velasquez S.L."/>
            <person name="Kruys A."/>
            <person name="Hutchinson M.I."/>
            <person name="Powell A.J."/>
            <person name="Barry K."/>
            <person name="Miller A.N."/>
            <person name="Grigoriev I.V."/>
            <person name="Debuchy R."/>
            <person name="Gladieux P."/>
            <person name="Thoren M.H."/>
            <person name="Johannesson H."/>
        </authorList>
    </citation>
    <scope>NUCLEOTIDE SEQUENCE</scope>
    <source>
        <strain evidence="2">CBS 731.68</strain>
    </source>
</reference>
<accession>A0AAN6TYR0</accession>
<comment type="caution">
    <text evidence="2">The sequence shown here is derived from an EMBL/GenBank/DDBJ whole genome shotgun (WGS) entry which is preliminary data.</text>
</comment>
<dbReference type="RefSeq" id="XP_062647009.1">
    <property type="nucleotide sequence ID" value="XM_062787457.1"/>
</dbReference>
<dbReference type="EMBL" id="MU853229">
    <property type="protein sequence ID" value="KAK4123238.1"/>
    <property type="molecule type" value="Genomic_DNA"/>
</dbReference>
<gene>
    <name evidence="2" type="ORF">N657DRAFT_453205</name>
</gene>
<evidence type="ECO:0000313" key="3">
    <source>
        <dbReference type="Proteomes" id="UP001302602"/>
    </source>
</evidence>
<dbReference type="GeneID" id="87824227"/>
<feature type="compositionally biased region" description="Polar residues" evidence="1">
    <location>
        <begin position="1"/>
        <end position="11"/>
    </location>
</feature>
<feature type="compositionally biased region" description="Low complexity" evidence="1">
    <location>
        <begin position="17"/>
        <end position="42"/>
    </location>
</feature>
<dbReference type="Proteomes" id="UP001302602">
    <property type="component" value="Unassembled WGS sequence"/>
</dbReference>
<evidence type="ECO:0000313" key="2">
    <source>
        <dbReference type="EMBL" id="KAK4123238.1"/>
    </source>
</evidence>
<reference evidence="2" key="1">
    <citation type="journal article" date="2023" name="Mol. Phylogenet. Evol.">
        <title>Genome-scale phylogeny and comparative genomics of the fungal order Sordariales.</title>
        <authorList>
            <person name="Hensen N."/>
            <person name="Bonometti L."/>
            <person name="Westerberg I."/>
            <person name="Brannstrom I.O."/>
            <person name="Guillou S."/>
            <person name="Cros-Aarteil S."/>
            <person name="Calhoun S."/>
            <person name="Haridas S."/>
            <person name="Kuo A."/>
            <person name="Mondo S."/>
            <person name="Pangilinan J."/>
            <person name="Riley R."/>
            <person name="LaButti K."/>
            <person name="Andreopoulos B."/>
            <person name="Lipzen A."/>
            <person name="Chen C."/>
            <person name="Yan M."/>
            <person name="Daum C."/>
            <person name="Ng V."/>
            <person name="Clum A."/>
            <person name="Steindorff A."/>
            <person name="Ohm R.A."/>
            <person name="Martin F."/>
            <person name="Silar P."/>
            <person name="Natvig D.O."/>
            <person name="Lalanne C."/>
            <person name="Gautier V."/>
            <person name="Ament-Velasquez S.L."/>
            <person name="Kruys A."/>
            <person name="Hutchinson M.I."/>
            <person name="Powell A.J."/>
            <person name="Barry K."/>
            <person name="Miller A.N."/>
            <person name="Grigoriev I.V."/>
            <person name="Debuchy R."/>
            <person name="Gladieux P."/>
            <person name="Hiltunen Thoren M."/>
            <person name="Johannesson H."/>
        </authorList>
    </citation>
    <scope>NUCLEOTIDE SEQUENCE</scope>
    <source>
        <strain evidence="2">CBS 731.68</strain>
    </source>
</reference>
<organism evidence="2 3">
    <name type="scientific">Parathielavia appendiculata</name>
    <dbReference type="NCBI Taxonomy" id="2587402"/>
    <lineage>
        <taxon>Eukaryota</taxon>
        <taxon>Fungi</taxon>
        <taxon>Dikarya</taxon>
        <taxon>Ascomycota</taxon>
        <taxon>Pezizomycotina</taxon>
        <taxon>Sordariomycetes</taxon>
        <taxon>Sordariomycetidae</taxon>
        <taxon>Sordariales</taxon>
        <taxon>Chaetomiaceae</taxon>
        <taxon>Parathielavia</taxon>
    </lineage>
</organism>
<proteinExistence type="predicted"/>